<protein>
    <submittedName>
        <fullName evidence="2">Uncharacterized protein</fullName>
    </submittedName>
</protein>
<sequence>MFSSSRKNYIITTWIFCIGFPVCFSFFVCFFFILKLQVIYHLNIVTQMDSMFILIFMVKPVLL</sequence>
<feature type="transmembrane region" description="Helical" evidence="1">
    <location>
        <begin position="12"/>
        <end position="33"/>
    </location>
</feature>
<keyword evidence="1" id="KW-0812">Transmembrane</keyword>
<feature type="transmembrane region" description="Helical" evidence="1">
    <location>
        <begin position="39"/>
        <end position="58"/>
    </location>
</feature>
<name>A0A0E9U0N0_ANGAN</name>
<keyword evidence="1" id="KW-1133">Transmembrane helix</keyword>
<proteinExistence type="predicted"/>
<evidence type="ECO:0000313" key="2">
    <source>
        <dbReference type="EMBL" id="JAH59464.1"/>
    </source>
</evidence>
<keyword evidence="1" id="KW-0472">Membrane</keyword>
<reference evidence="2" key="2">
    <citation type="journal article" date="2015" name="Fish Shellfish Immunol.">
        <title>Early steps in the European eel (Anguilla anguilla)-Vibrio vulnificus interaction in the gills: Role of the RtxA13 toxin.</title>
        <authorList>
            <person name="Callol A."/>
            <person name="Pajuelo D."/>
            <person name="Ebbesson L."/>
            <person name="Teles M."/>
            <person name="MacKenzie S."/>
            <person name="Amaro C."/>
        </authorList>
    </citation>
    <scope>NUCLEOTIDE SEQUENCE</scope>
</reference>
<dbReference type="AlphaFoldDB" id="A0A0E9U0N0"/>
<reference evidence="2" key="1">
    <citation type="submission" date="2014-11" db="EMBL/GenBank/DDBJ databases">
        <authorList>
            <person name="Amaro Gonzalez C."/>
        </authorList>
    </citation>
    <scope>NUCLEOTIDE SEQUENCE</scope>
</reference>
<accession>A0A0E9U0N0</accession>
<organism evidence="2">
    <name type="scientific">Anguilla anguilla</name>
    <name type="common">European freshwater eel</name>
    <name type="synonym">Muraena anguilla</name>
    <dbReference type="NCBI Taxonomy" id="7936"/>
    <lineage>
        <taxon>Eukaryota</taxon>
        <taxon>Metazoa</taxon>
        <taxon>Chordata</taxon>
        <taxon>Craniata</taxon>
        <taxon>Vertebrata</taxon>
        <taxon>Euteleostomi</taxon>
        <taxon>Actinopterygii</taxon>
        <taxon>Neopterygii</taxon>
        <taxon>Teleostei</taxon>
        <taxon>Anguilliformes</taxon>
        <taxon>Anguillidae</taxon>
        <taxon>Anguilla</taxon>
    </lineage>
</organism>
<evidence type="ECO:0000256" key="1">
    <source>
        <dbReference type="SAM" id="Phobius"/>
    </source>
</evidence>
<dbReference type="EMBL" id="GBXM01049113">
    <property type="protein sequence ID" value="JAH59464.1"/>
    <property type="molecule type" value="Transcribed_RNA"/>
</dbReference>